<name>A0A914ULQ0_9BILA</name>
<evidence type="ECO:0000313" key="2">
    <source>
        <dbReference type="Proteomes" id="UP000887566"/>
    </source>
</evidence>
<organism evidence="2 3">
    <name type="scientific">Plectus sambesii</name>
    <dbReference type="NCBI Taxonomy" id="2011161"/>
    <lineage>
        <taxon>Eukaryota</taxon>
        <taxon>Metazoa</taxon>
        <taxon>Ecdysozoa</taxon>
        <taxon>Nematoda</taxon>
        <taxon>Chromadorea</taxon>
        <taxon>Plectida</taxon>
        <taxon>Plectina</taxon>
        <taxon>Plectoidea</taxon>
        <taxon>Plectidae</taxon>
        <taxon>Plectus</taxon>
    </lineage>
</organism>
<feature type="compositionally biased region" description="Polar residues" evidence="1">
    <location>
        <begin position="72"/>
        <end position="89"/>
    </location>
</feature>
<feature type="region of interest" description="Disordered" evidence="1">
    <location>
        <begin position="66"/>
        <end position="105"/>
    </location>
</feature>
<dbReference type="Proteomes" id="UP000887566">
    <property type="component" value="Unplaced"/>
</dbReference>
<proteinExistence type="predicted"/>
<dbReference type="AlphaFoldDB" id="A0A914ULQ0"/>
<keyword evidence="2" id="KW-1185">Reference proteome</keyword>
<reference evidence="3" key="1">
    <citation type="submission" date="2022-11" db="UniProtKB">
        <authorList>
            <consortium name="WormBaseParasite"/>
        </authorList>
    </citation>
    <scope>IDENTIFICATION</scope>
</reference>
<dbReference type="WBParaSite" id="PSAMB.scaffold10815size3813.g33626.t1">
    <property type="protein sequence ID" value="PSAMB.scaffold10815size3813.g33626.t1"/>
    <property type="gene ID" value="PSAMB.scaffold10815size3813.g33626"/>
</dbReference>
<protein>
    <submittedName>
        <fullName evidence="3">Uncharacterized protein</fullName>
    </submittedName>
</protein>
<evidence type="ECO:0000256" key="1">
    <source>
        <dbReference type="SAM" id="MobiDB-lite"/>
    </source>
</evidence>
<evidence type="ECO:0000313" key="3">
    <source>
        <dbReference type="WBParaSite" id="PSAMB.scaffold10815size3813.g33626.t1"/>
    </source>
</evidence>
<sequence>MKLLAAERDGVLNTHWLRCSKKQRKKAAVWRPADCLVRRGGRPGFYWASAISSVVATAADRVSRGTQRLAMTDQSATPPSCTTEISTPQEVDDGQKMGKKGCPQC</sequence>
<accession>A0A914ULQ0</accession>